<dbReference type="Proteomes" id="UP001346877">
    <property type="component" value="Chromosome"/>
</dbReference>
<accession>A0ABZ1PEJ7</accession>
<evidence type="ECO:0000313" key="2">
    <source>
        <dbReference type="Proteomes" id="UP001346877"/>
    </source>
</evidence>
<keyword evidence="2" id="KW-1185">Reference proteome</keyword>
<dbReference type="SUPFAM" id="SSF53335">
    <property type="entry name" value="S-adenosyl-L-methionine-dependent methyltransferases"/>
    <property type="match status" value="1"/>
</dbReference>
<keyword evidence="1" id="KW-0808">Transferase</keyword>
<dbReference type="GO" id="GO:0032259">
    <property type="term" value="P:methylation"/>
    <property type="evidence" value="ECO:0007669"/>
    <property type="project" value="UniProtKB-KW"/>
</dbReference>
<dbReference type="GO" id="GO:0008168">
    <property type="term" value="F:methyltransferase activity"/>
    <property type="evidence" value="ECO:0007669"/>
    <property type="project" value="UniProtKB-KW"/>
</dbReference>
<dbReference type="EMBL" id="CP107941">
    <property type="protein sequence ID" value="WUI81944.1"/>
    <property type="molecule type" value="Genomic_DNA"/>
</dbReference>
<dbReference type="RefSeq" id="WP_328369441.1">
    <property type="nucleotide sequence ID" value="NZ_CP107936.1"/>
</dbReference>
<dbReference type="Gene3D" id="3.40.50.150">
    <property type="entry name" value="Vaccinia Virus protein VP39"/>
    <property type="match status" value="1"/>
</dbReference>
<keyword evidence="1" id="KW-0489">Methyltransferase</keyword>
<reference evidence="1 2" key="1">
    <citation type="submission" date="2022-10" db="EMBL/GenBank/DDBJ databases">
        <title>The complete genomes of actinobacterial strains from the NBC collection.</title>
        <authorList>
            <person name="Joergensen T.S."/>
            <person name="Alvarez Arevalo M."/>
            <person name="Sterndorff E.B."/>
            <person name="Faurdal D."/>
            <person name="Vuksanovic O."/>
            <person name="Mourched A.-S."/>
            <person name="Charusanti P."/>
            <person name="Shaw S."/>
            <person name="Blin K."/>
            <person name="Weber T."/>
        </authorList>
    </citation>
    <scope>NUCLEOTIDE SEQUENCE [LARGE SCALE GENOMIC DNA]</scope>
    <source>
        <strain evidence="1 2">NBC_00396</strain>
    </source>
</reference>
<evidence type="ECO:0000313" key="1">
    <source>
        <dbReference type="EMBL" id="WUI81944.1"/>
    </source>
</evidence>
<proteinExistence type="predicted"/>
<dbReference type="InterPro" id="IPR029063">
    <property type="entry name" value="SAM-dependent_MTases_sf"/>
</dbReference>
<protein>
    <submittedName>
        <fullName evidence="1">Class I SAM-dependent methyltransferase</fullName>
    </submittedName>
</protein>
<organism evidence="1 2">
    <name type="scientific">Micromonospora zamorensis</name>
    <dbReference type="NCBI Taxonomy" id="709883"/>
    <lineage>
        <taxon>Bacteria</taxon>
        <taxon>Bacillati</taxon>
        <taxon>Actinomycetota</taxon>
        <taxon>Actinomycetes</taxon>
        <taxon>Micromonosporales</taxon>
        <taxon>Micromonosporaceae</taxon>
        <taxon>Micromonospora</taxon>
    </lineage>
</organism>
<sequence>MADHTQALSFGAAAADYDRFRPRYPEPAVRWALDGLGSSARIVDLGAGTGILTRGVLALATR</sequence>
<gene>
    <name evidence="1" type="ORF">OG375_29400</name>
</gene>
<name>A0ABZ1PEJ7_9ACTN</name>